<name>A0ABQ5AWT6_9ASTR</name>
<reference evidence="2" key="2">
    <citation type="submission" date="2022-01" db="EMBL/GenBank/DDBJ databases">
        <authorList>
            <person name="Yamashiro T."/>
            <person name="Shiraishi A."/>
            <person name="Satake H."/>
            <person name="Nakayama K."/>
        </authorList>
    </citation>
    <scope>NUCLEOTIDE SEQUENCE</scope>
</reference>
<keyword evidence="3" id="KW-1185">Reference proteome</keyword>
<protein>
    <submittedName>
        <fullName evidence="2">Uncharacterized protein</fullName>
    </submittedName>
</protein>
<comment type="caution">
    <text evidence="2">The sequence shown here is derived from an EMBL/GenBank/DDBJ whole genome shotgun (WGS) entry which is preliminary data.</text>
</comment>
<reference evidence="2" key="1">
    <citation type="journal article" date="2022" name="Int. J. Mol. Sci.">
        <title>Draft Genome of Tanacetum Coccineum: Genomic Comparison of Closely Related Tanacetum-Family Plants.</title>
        <authorList>
            <person name="Yamashiro T."/>
            <person name="Shiraishi A."/>
            <person name="Nakayama K."/>
            <person name="Satake H."/>
        </authorList>
    </citation>
    <scope>NUCLEOTIDE SEQUENCE</scope>
</reference>
<evidence type="ECO:0000313" key="2">
    <source>
        <dbReference type="EMBL" id="GJT07131.1"/>
    </source>
</evidence>
<organism evidence="2 3">
    <name type="scientific">Tanacetum coccineum</name>
    <dbReference type="NCBI Taxonomy" id="301880"/>
    <lineage>
        <taxon>Eukaryota</taxon>
        <taxon>Viridiplantae</taxon>
        <taxon>Streptophyta</taxon>
        <taxon>Embryophyta</taxon>
        <taxon>Tracheophyta</taxon>
        <taxon>Spermatophyta</taxon>
        <taxon>Magnoliopsida</taxon>
        <taxon>eudicotyledons</taxon>
        <taxon>Gunneridae</taxon>
        <taxon>Pentapetalae</taxon>
        <taxon>asterids</taxon>
        <taxon>campanulids</taxon>
        <taxon>Asterales</taxon>
        <taxon>Asteraceae</taxon>
        <taxon>Asteroideae</taxon>
        <taxon>Anthemideae</taxon>
        <taxon>Anthemidinae</taxon>
        <taxon>Tanacetum</taxon>
    </lineage>
</organism>
<feature type="compositionally biased region" description="Pro residues" evidence="1">
    <location>
        <begin position="36"/>
        <end position="56"/>
    </location>
</feature>
<dbReference type="EMBL" id="BQNB010012726">
    <property type="protein sequence ID" value="GJT07131.1"/>
    <property type="molecule type" value="Genomic_DNA"/>
</dbReference>
<feature type="compositionally biased region" description="Acidic residues" evidence="1">
    <location>
        <begin position="76"/>
        <end position="119"/>
    </location>
</feature>
<feature type="region of interest" description="Disordered" evidence="1">
    <location>
        <begin position="27"/>
        <end position="127"/>
    </location>
</feature>
<evidence type="ECO:0000256" key="1">
    <source>
        <dbReference type="SAM" id="MobiDB-lite"/>
    </source>
</evidence>
<accession>A0ABQ5AWT6</accession>
<gene>
    <name evidence="2" type="ORF">Tco_0841593</name>
</gene>
<sequence>MTSSMVTYTFVYSDIEPWRFQWVSDDELEASQSPGHAPPYPEYVPGPEHPPLPDYVPSPEEPEQAPLLPNYVPEPEYPEYLEDPVEDLAEYPADGGDDDDDDDDGDDDVNKEDEEEEEEHLAPADSTTLHIVDIVSSAGDTKTLMAASVEALIAEYAAVPTPPSPPPSPLTLLSSLPPRFPYYDYHYHHHLPILAQPIDDLPEADMPLRKRACFTAPIGRFEVEESSLTAAARQAGHTLAHRIDYGFIDTIDASICASESRAMIVIREVNEGVTNLATTQRQETYELQRQRIRDEDKLMSHIQHEHDRFRELVRTTEVGPQDGPVNAGSSSILYCMLSIMGNSQLALP</sequence>
<evidence type="ECO:0000313" key="3">
    <source>
        <dbReference type="Proteomes" id="UP001151760"/>
    </source>
</evidence>
<proteinExistence type="predicted"/>
<dbReference type="Proteomes" id="UP001151760">
    <property type="component" value="Unassembled WGS sequence"/>
</dbReference>